<evidence type="ECO:0000313" key="8">
    <source>
        <dbReference type="EMBL" id="TFB90594.1"/>
    </source>
</evidence>
<keyword evidence="9" id="KW-1185">Reference proteome</keyword>
<dbReference type="SUPFAM" id="SSF56176">
    <property type="entry name" value="FAD-binding/transporter-associated domain-like"/>
    <property type="match status" value="1"/>
</dbReference>
<dbReference type="PROSITE" id="PS51387">
    <property type="entry name" value="FAD_PCMH"/>
    <property type="match status" value="1"/>
</dbReference>
<comment type="caution">
    <text evidence="8">The sequence shown here is derived from an EMBL/GenBank/DDBJ whole genome shotgun (WGS) entry which is preliminary data.</text>
</comment>
<dbReference type="Gene3D" id="3.30.43.10">
    <property type="entry name" value="Uridine Diphospho-n-acetylenolpyruvylglucosamine Reductase, domain 2"/>
    <property type="match status" value="1"/>
</dbReference>
<feature type="region of interest" description="Disordered" evidence="6">
    <location>
        <begin position="480"/>
        <end position="502"/>
    </location>
</feature>
<protein>
    <submittedName>
        <fullName evidence="8">FAD-binding oxidoreductase</fullName>
    </submittedName>
</protein>
<dbReference type="PANTHER" id="PTHR42973:SF39">
    <property type="entry name" value="FAD-BINDING PCMH-TYPE DOMAIN-CONTAINING PROTEIN"/>
    <property type="match status" value="1"/>
</dbReference>
<evidence type="ECO:0000256" key="5">
    <source>
        <dbReference type="ARBA" id="ARBA00023002"/>
    </source>
</evidence>
<evidence type="ECO:0000259" key="7">
    <source>
        <dbReference type="PROSITE" id="PS51387"/>
    </source>
</evidence>
<dbReference type="Gene3D" id="3.40.462.20">
    <property type="match status" value="1"/>
</dbReference>
<comment type="similarity">
    <text evidence="2">Belongs to the oxygen-dependent FAD-linked oxidoreductase family.</text>
</comment>
<dbReference type="InterPro" id="IPR006094">
    <property type="entry name" value="Oxid_FAD_bind_N"/>
</dbReference>
<evidence type="ECO:0000256" key="4">
    <source>
        <dbReference type="ARBA" id="ARBA00022827"/>
    </source>
</evidence>
<name>A0ABY2II95_9MICO</name>
<reference evidence="8 9" key="1">
    <citation type="submission" date="2019-03" db="EMBL/GenBank/DDBJ databases">
        <title>Genomics of glacier-inhabiting Cryobacterium strains.</title>
        <authorList>
            <person name="Liu Q."/>
            <person name="Xin Y.-H."/>
        </authorList>
    </citation>
    <scope>NUCLEOTIDE SEQUENCE [LARGE SCALE GENOMIC DNA]</scope>
    <source>
        <strain evidence="8 9">MDB2-B</strain>
    </source>
</reference>
<dbReference type="InterPro" id="IPR036318">
    <property type="entry name" value="FAD-bd_PCMH-like_sf"/>
</dbReference>
<comment type="cofactor">
    <cofactor evidence="1">
        <name>FAD</name>
        <dbReference type="ChEBI" id="CHEBI:57692"/>
    </cofactor>
</comment>
<dbReference type="PANTHER" id="PTHR42973">
    <property type="entry name" value="BINDING OXIDOREDUCTASE, PUTATIVE (AFU_ORTHOLOGUE AFUA_1G17690)-RELATED"/>
    <property type="match status" value="1"/>
</dbReference>
<sequence length="502" mass="52061">MGIGTGVGLGAGQAENRQYTFRPRSRFALEDPMTPASPSDPVLNDLVDALDGRLVRAYDDDWDSARTPWNLAIDQRPVAVAYPAGPEDLRRILAAARADGRRVTVQPRGHGPAGDVSGCILVRTSAFDEIVIDERRRVARVGSGVSWGALLARLDGSGLVALAGSNPDVSVAGLLLGGGHSWFSRWRGIAARSIRAVELVDATGELRRVTAESDPELLWALRGAGGLFGIVTALEIDLYPAPDLFGGTIVFPASAAEAVFASVATIMADAPPELSIFFGLINLPDIEQVPPPLRGQTVANAEVVFVGTAEDAAPLLAPLLASAPVLADGTRPFTIGHLAEVAAEPTEPAATLEWTAAITSFAGGDEAGLGALARAFREATPAGLTVLGIRALGGAVAEQGADATAVAGRLGARYLAFAGSFLTGKGPADPEAVFGPLRRALAGSTLGLTLPTYLTTGQDLTRSFTPETLERLAGVKRRLDPDRIFTSNRPLGPGSGSSSDTD</sequence>
<dbReference type="InterPro" id="IPR016169">
    <property type="entry name" value="FAD-bd_PCMH_sub2"/>
</dbReference>
<dbReference type="InterPro" id="IPR016167">
    <property type="entry name" value="FAD-bd_PCMH_sub1"/>
</dbReference>
<gene>
    <name evidence="8" type="ORF">E3O44_03085</name>
</gene>
<accession>A0ABY2II95</accession>
<dbReference type="Pfam" id="PF01565">
    <property type="entry name" value="FAD_binding_4"/>
    <property type="match status" value="1"/>
</dbReference>
<dbReference type="Proteomes" id="UP000297608">
    <property type="component" value="Unassembled WGS sequence"/>
</dbReference>
<dbReference type="InterPro" id="IPR016166">
    <property type="entry name" value="FAD-bd_PCMH"/>
</dbReference>
<evidence type="ECO:0000256" key="1">
    <source>
        <dbReference type="ARBA" id="ARBA00001974"/>
    </source>
</evidence>
<feature type="domain" description="FAD-binding PCMH-type" evidence="7">
    <location>
        <begin position="73"/>
        <end position="241"/>
    </location>
</feature>
<dbReference type="EMBL" id="SOFG01000004">
    <property type="protein sequence ID" value="TFB90594.1"/>
    <property type="molecule type" value="Genomic_DNA"/>
</dbReference>
<dbReference type="Gene3D" id="3.30.465.10">
    <property type="match status" value="1"/>
</dbReference>
<evidence type="ECO:0000313" key="9">
    <source>
        <dbReference type="Proteomes" id="UP000297608"/>
    </source>
</evidence>
<organism evidence="8 9">
    <name type="scientific">Cryobacterium algoricola</name>
    <dbReference type="NCBI Taxonomy" id="1259183"/>
    <lineage>
        <taxon>Bacteria</taxon>
        <taxon>Bacillati</taxon>
        <taxon>Actinomycetota</taxon>
        <taxon>Actinomycetes</taxon>
        <taxon>Micrococcales</taxon>
        <taxon>Microbacteriaceae</taxon>
        <taxon>Cryobacterium</taxon>
    </lineage>
</organism>
<dbReference type="InterPro" id="IPR050416">
    <property type="entry name" value="FAD-linked_Oxidoreductase"/>
</dbReference>
<proteinExistence type="inferred from homology"/>
<evidence type="ECO:0000256" key="3">
    <source>
        <dbReference type="ARBA" id="ARBA00022630"/>
    </source>
</evidence>
<keyword evidence="5" id="KW-0560">Oxidoreductase</keyword>
<keyword evidence="3" id="KW-0285">Flavoprotein</keyword>
<evidence type="ECO:0000256" key="2">
    <source>
        <dbReference type="ARBA" id="ARBA00005466"/>
    </source>
</evidence>
<evidence type="ECO:0000256" key="6">
    <source>
        <dbReference type="SAM" id="MobiDB-lite"/>
    </source>
</evidence>
<keyword evidence="4" id="KW-0274">FAD</keyword>